<evidence type="ECO:0000313" key="1">
    <source>
        <dbReference type="EMBL" id="ABJ88145.1"/>
    </source>
</evidence>
<proteinExistence type="predicted"/>
<dbReference type="NCBIfam" id="TIGR03790">
    <property type="entry name" value="TIGR03790 family protein"/>
    <property type="match status" value="1"/>
</dbReference>
<dbReference type="STRING" id="234267.Acid_7234"/>
<evidence type="ECO:0008006" key="2">
    <source>
        <dbReference type="Google" id="ProtNLM"/>
    </source>
</evidence>
<dbReference type="EMBL" id="CP000473">
    <property type="protein sequence ID" value="ABJ88145.1"/>
    <property type="molecule type" value="Genomic_DNA"/>
</dbReference>
<reference evidence="1" key="1">
    <citation type="submission" date="2006-10" db="EMBL/GenBank/DDBJ databases">
        <title>Complete sequence of Solibacter usitatus Ellin6076.</title>
        <authorList>
            <consortium name="US DOE Joint Genome Institute"/>
            <person name="Copeland A."/>
            <person name="Lucas S."/>
            <person name="Lapidus A."/>
            <person name="Barry K."/>
            <person name="Detter J.C."/>
            <person name="Glavina del Rio T."/>
            <person name="Hammon N."/>
            <person name="Israni S."/>
            <person name="Dalin E."/>
            <person name="Tice H."/>
            <person name="Pitluck S."/>
            <person name="Thompson L.S."/>
            <person name="Brettin T."/>
            <person name="Bruce D."/>
            <person name="Han C."/>
            <person name="Tapia R."/>
            <person name="Gilna P."/>
            <person name="Schmutz J."/>
            <person name="Larimer F."/>
            <person name="Land M."/>
            <person name="Hauser L."/>
            <person name="Kyrpides N."/>
            <person name="Mikhailova N."/>
            <person name="Janssen P.H."/>
            <person name="Kuske C.R."/>
            <person name="Richardson P."/>
        </authorList>
    </citation>
    <scope>NUCLEOTIDE SEQUENCE</scope>
    <source>
        <strain evidence="1">Ellin6076</strain>
    </source>
</reference>
<sequence>MVIIVTKGPGCADSVLGLAKVRSPRGHRRCSRTTIPDPCCCTIKRVRLLLLFAAGVILHAQTGDNVLLVVNRNSPISRQIGDYYRPRRSVPVKNVCTIQTTSEEEINWKIYEEQIEQPVGNCLKKAGLVERVYYIVTTMGVPLKVDGPGAGPTAEHASVDSELALLYGKLKGARHSRAGGVPNPFFQRRDTAFQHPMFPIYLVTRLAAYDLADVKAMIDRSLNARNRGKFVIDLQSAKDEPGNDWLRTAAMLLPGKRVVLDETTTPLYNQTNVIGYASWGSNDDHRKQRWLHFQWLPGGIAAEFVSTSARTFKRPPDEWNYTSWEDKQHWFGGSPQGLVADLIHGGATGASGNTYEPYLSGCVRPDFLLPAYNQGRNLAESYYLAMVQLSWQGVIVGDPLCVLKP</sequence>
<dbReference type="HOGENOM" id="CLU_679528_0_0_0"/>
<dbReference type="eggNOG" id="COG0457">
    <property type="taxonomic scope" value="Bacteria"/>
</dbReference>
<accession>Q01QC5</accession>
<dbReference type="InterPro" id="IPR022265">
    <property type="entry name" value="CHP03790"/>
</dbReference>
<dbReference type="AlphaFoldDB" id="Q01QC5"/>
<dbReference type="KEGG" id="sus:Acid_7234"/>
<gene>
    <name evidence="1" type="ordered locus">Acid_7234</name>
</gene>
<protein>
    <recommendedName>
        <fullName evidence="2">TIGR03790 family protein</fullName>
    </recommendedName>
</protein>
<dbReference type="InParanoid" id="Q01QC5"/>
<name>Q01QC5_SOLUE</name>
<organism evidence="1">
    <name type="scientific">Solibacter usitatus (strain Ellin6076)</name>
    <dbReference type="NCBI Taxonomy" id="234267"/>
    <lineage>
        <taxon>Bacteria</taxon>
        <taxon>Pseudomonadati</taxon>
        <taxon>Acidobacteriota</taxon>
        <taxon>Terriglobia</taxon>
        <taxon>Bryobacterales</taxon>
        <taxon>Solibacteraceae</taxon>
        <taxon>Candidatus Solibacter</taxon>
    </lineage>
</organism>